<dbReference type="InterPro" id="IPR001789">
    <property type="entry name" value="Sig_transdc_resp-reg_receiver"/>
</dbReference>
<proteinExistence type="predicted"/>
<evidence type="ECO:0000313" key="4">
    <source>
        <dbReference type="Proteomes" id="UP000254304"/>
    </source>
</evidence>
<dbReference type="Proteomes" id="UP000254304">
    <property type="component" value="Unassembled WGS sequence"/>
</dbReference>
<evidence type="ECO:0000259" key="2">
    <source>
        <dbReference type="PROSITE" id="PS50110"/>
    </source>
</evidence>
<reference evidence="3 4" key="1">
    <citation type="submission" date="2018-06" db="EMBL/GenBank/DDBJ databases">
        <authorList>
            <consortium name="Pathogen Informatics"/>
            <person name="Doyle S."/>
        </authorList>
    </citation>
    <scope>NUCLEOTIDE SEQUENCE [LARGE SCALE GENOMIC DNA]</scope>
    <source>
        <strain evidence="3 4">NCTC12157</strain>
    </source>
</reference>
<gene>
    <name evidence="3" type="primary">uhpA_1</name>
    <name evidence="3" type="ORF">NCTC12157_01269</name>
</gene>
<evidence type="ECO:0000313" key="3">
    <source>
        <dbReference type="EMBL" id="STQ43577.1"/>
    </source>
</evidence>
<dbReference type="AlphaFoldDB" id="A0A377NBW0"/>
<dbReference type="EMBL" id="UGGO01000001">
    <property type="protein sequence ID" value="STQ43577.1"/>
    <property type="molecule type" value="Genomic_DNA"/>
</dbReference>
<accession>A0A377NBW0</accession>
<protein>
    <submittedName>
        <fullName evidence="3">Transcriptional regulatory protein uhpA</fullName>
    </submittedName>
</protein>
<feature type="modified residue" description="4-aspartylphosphate" evidence="1">
    <location>
        <position position="50"/>
    </location>
</feature>
<feature type="domain" description="Response regulatory" evidence="2">
    <location>
        <begin position="1"/>
        <end position="80"/>
    </location>
</feature>
<dbReference type="GO" id="GO:0000160">
    <property type="term" value="P:phosphorelay signal transduction system"/>
    <property type="evidence" value="ECO:0007669"/>
    <property type="project" value="InterPro"/>
</dbReference>
<dbReference type="SUPFAM" id="SSF52172">
    <property type="entry name" value="CheY-like"/>
    <property type="match status" value="1"/>
</dbReference>
<keyword evidence="1" id="KW-0597">Phosphoprotein</keyword>
<dbReference type="PROSITE" id="PS50110">
    <property type="entry name" value="RESPONSE_REGULATORY"/>
    <property type="match status" value="1"/>
</dbReference>
<dbReference type="Pfam" id="PF00072">
    <property type="entry name" value="Response_reg"/>
    <property type="match status" value="1"/>
</dbReference>
<name>A0A377NBW0_9GAMM</name>
<sequence length="80" mass="8695">MLADDHVLMREGLKQIFNLDKQLTVVAEAGNGEEVLTALAQTECDILLLDLSMARHQRNRDGAQNCQRVAAPAGAGLEHV</sequence>
<evidence type="ECO:0000256" key="1">
    <source>
        <dbReference type="PROSITE-ProRule" id="PRU00169"/>
    </source>
</evidence>
<organism evidence="3 4">
    <name type="scientific">Ewingella americana</name>
    <dbReference type="NCBI Taxonomy" id="41202"/>
    <lineage>
        <taxon>Bacteria</taxon>
        <taxon>Pseudomonadati</taxon>
        <taxon>Pseudomonadota</taxon>
        <taxon>Gammaproteobacteria</taxon>
        <taxon>Enterobacterales</taxon>
        <taxon>Yersiniaceae</taxon>
        <taxon>Ewingella</taxon>
    </lineage>
</organism>
<dbReference type="Gene3D" id="3.40.50.2300">
    <property type="match status" value="1"/>
</dbReference>
<dbReference type="InterPro" id="IPR011006">
    <property type="entry name" value="CheY-like_superfamily"/>
</dbReference>